<dbReference type="AlphaFoldDB" id="X1JJE4"/>
<proteinExistence type="predicted"/>
<feature type="non-terminal residue" evidence="1">
    <location>
        <position position="81"/>
    </location>
</feature>
<sequence>PELLETISIDPSVISGIDSTSTLDNEVEYEFRVTGTWENRTFEKVDAKFCSGDDWVTATDAPGPPGGPYPDDLLELFVNGA</sequence>
<gene>
    <name evidence="1" type="ORF">S03H2_71841</name>
</gene>
<name>X1JJE4_9ZZZZ</name>
<feature type="non-terminal residue" evidence="1">
    <location>
        <position position="1"/>
    </location>
</feature>
<dbReference type="EMBL" id="BARU01048270">
    <property type="protein sequence ID" value="GAH94856.1"/>
    <property type="molecule type" value="Genomic_DNA"/>
</dbReference>
<protein>
    <submittedName>
        <fullName evidence="1">Uncharacterized protein</fullName>
    </submittedName>
</protein>
<accession>X1JJE4</accession>
<organism evidence="1">
    <name type="scientific">marine sediment metagenome</name>
    <dbReference type="NCBI Taxonomy" id="412755"/>
    <lineage>
        <taxon>unclassified sequences</taxon>
        <taxon>metagenomes</taxon>
        <taxon>ecological metagenomes</taxon>
    </lineage>
</organism>
<comment type="caution">
    <text evidence="1">The sequence shown here is derived from an EMBL/GenBank/DDBJ whole genome shotgun (WGS) entry which is preliminary data.</text>
</comment>
<reference evidence="1" key="1">
    <citation type="journal article" date="2014" name="Front. Microbiol.">
        <title>High frequency of phylogenetically diverse reductive dehalogenase-homologous genes in deep subseafloor sedimentary metagenomes.</title>
        <authorList>
            <person name="Kawai M."/>
            <person name="Futagami T."/>
            <person name="Toyoda A."/>
            <person name="Takaki Y."/>
            <person name="Nishi S."/>
            <person name="Hori S."/>
            <person name="Arai W."/>
            <person name="Tsubouchi T."/>
            <person name="Morono Y."/>
            <person name="Uchiyama I."/>
            <person name="Ito T."/>
            <person name="Fujiyama A."/>
            <person name="Inagaki F."/>
            <person name="Takami H."/>
        </authorList>
    </citation>
    <scope>NUCLEOTIDE SEQUENCE</scope>
    <source>
        <strain evidence="1">Expedition CK06-06</strain>
    </source>
</reference>
<evidence type="ECO:0000313" key="1">
    <source>
        <dbReference type="EMBL" id="GAH94856.1"/>
    </source>
</evidence>